<name>D2W422_NAEGR</name>
<organism evidence="4">
    <name type="scientific">Naegleria gruberi</name>
    <name type="common">Amoeba</name>
    <dbReference type="NCBI Taxonomy" id="5762"/>
    <lineage>
        <taxon>Eukaryota</taxon>
        <taxon>Discoba</taxon>
        <taxon>Heterolobosea</taxon>
        <taxon>Tetramitia</taxon>
        <taxon>Eutetramitia</taxon>
        <taxon>Vahlkampfiidae</taxon>
        <taxon>Naegleria</taxon>
    </lineage>
</organism>
<feature type="region of interest" description="Disordered" evidence="2">
    <location>
        <begin position="341"/>
        <end position="367"/>
    </location>
</feature>
<dbReference type="GO" id="GO:0016020">
    <property type="term" value="C:membrane"/>
    <property type="evidence" value="ECO:0007669"/>
    <property type="project" value="InterPro"/>
</dbReference>
<dbReference type="RefSeq" id="XP_002668929.1">
    <property type="nucleotide sequence ID" value="XM_002668883.1"/>
</dbReference>
<dbReference type="InParanoid" id="D2W422"/>
<sequence>MMMNNNNNHDTTSSATLIRRRRSSLLNIIPSMLLGGGSSSDLLSSSAVTTSNTTNNNSANNVSNQNPQAYNICVLGTRGVGKKSLVSYMINGYYNPSTFMNSIRQVGDEEELDDEASTWTANDDQSVLSERSSSFSSLHSFRKENDELRADYSKVIEVENGERNVKLNFFLLSHSFSDIRNRNMMDSDLEFVKTVARAHLVIMVYDVTELPSFESLVLYHEQLSKITSNLPSDETHADPLASFKFGSPQSPALLMTSPRTPRGGQQRKIMAVGVKTDLEDDRTVSESHILSHRNVIGSDIKFYECSSVTGENVLTFFEDVKELAKSIIRPKSVTANIETKQRRSSLVISSSRTNNSASSSTPNLENRRASLRLVDSFKNIGNKIRNRSNSISTSSPVINEKRRSQSIGLIISQHEQNTGYKISSLNSDLDNGSQKKQQTVNNNSKSFPPSSSEPPQSKEVRKRPNTLFNIFKRK</sequence>
<evidence type="ECO:0000313" key="4">
    <source>
        <dbReference type="Proteomes" id="UP000006671"/>
    </source>
</evidence>
<accession>D2W422</accession>
<protein>
    <submittedName>
        <fullName evidence="3">Predicted protein</fullName>
    </submittedName>
</protein>
<evidence type="ECO:0000313" key="3">
    <source>
        <dbReference type="EMBL" id="EFC36185.1"/>
    </source>
</evidence>
<dbReference type="GeneID" id="8860871"/>
<dbReference type="VEuPathDB" id="AmoebaDB:NAEGRDRAFT_76152"/>
<evidence type="ECO:0000256" key="2">
    <source>
        <dbReference type="SAM" id="MobiDB-lite"/>
    </source>
</evidence>
<feature type="compositionally biased region" description="Low complexity" evidence="2">
    <location>
        <begin position="444"/>
        <end position="457"/>
    </location>
</feature>
<keyword evidence="4" id="KW-1185">Reference proteome</keyword>
<dbReference type="KEGG" id="ngr:NAEGRDRAFT_76152"/>
<reference evidence="3 4" key="1">
    <citation type="journal article" date="2010" name="Cell">
        <title>The genome of Naegleria gruberi illuminates early eukaryotic versatility.</title>
        <authorList>
            <person name="Fritz-Laylin L.K."/>
            <person name="Prochnik S.E."/>
            <person name="Ginger M.L."/>
            <person name="Dacks J.B."/>
            <person name="Carpenter M.L."/>
            <person name="Field M.C."/>
            <person name="Kuo A."/>
            <person name="Paredez A."/>
            <person name="Chapman J."/>
            <person name="Pham J."/>
            <person name="Shu S."/>
            <person name="Neupane R."/>
            <person name="Cipriano M."/>
            <person name="Mancuso J."/>
            <person name="Tu H."/>
            <person name="Salamov A."/>
            <person name="Lindquist E."/>
            <person name="Shapiro H."/>
            <person name="Lucas S."/>
            <person name="Grigoriev I.V."/>
            <person name="Cande W.Z."/>
            <person name="Fulton C."/>
            <person name="Rokhsar D.S."/>
            <person name="Dawson S.C."/>
        </authorList>
    </citation>
    <scope>NUCLEOTIDE SEQUENCE [LARGE SCALE GENOMIC DNA]</scope>
    <source>
        <strain evidence="3 4">NEG-M</strain>
    </source>
</reference>
<dbReference type="GO" id="GO:0005525">
    <property type="term" value="F:GTP binding"/>
    <property type="evidence" value="ECO:0007669"/>
    <property type="project" value="InterPro"/>
</dbReference>
<gene>
    <name evidence="3" type="ORF">NAEGRDRAFT_76152</name>
</gene>
<dbReference type="OrthoDB" id="10450817at2759"/>
<dbReference type="OMA" id="PFHARTI"/>
<dbReference type="SUPFAM" id="SSF52540">
    <property type="entry name" value="P-loop containing nucleoside triphosphate hydrolases"/>
    <property type="match status" value="1"/>
</dbReference>
<dbReference type="InterPro" id="IPR027417">
    <property type="entry name" value="P-loop_NTPase"/>
</dbReference>
<dbReference type="InterPro" id="IPR020849">
    <property type="entry name" value="Small_GTPase_Ras-type"/>
</dbReference>
<dbReference type="PROSITE" id="PS51419">
    <property type="entry name" value="RAB"/>
    <property type="match status" value="1"/>
</dbReference>
<feature type="compositionally biased region" description="Polar residues" evidence="2">
    <location>
        <begin position="425"/>
        <end position="443"/>
    </location>
</feature>
<proteinExistence type="predicted"/>
<dbReference type="Gene3D" id="3.40.50.300">
    <property type="entry name" value="P-loop containing nucleotide triphosphate hydrolases"/>
    <property type="match status" value="1"/>
</dbReference>
<dbReference type="AlphaFoldDB" id="D2W422"/>
<keyword evidence="1" id="KW-0547">Nucleotide-binding</keyword>
<evidence type="ECO:0000256" key="1">
    <source>
        <dbReference type="ARBA" id="ARBA00022741"/>
    </source>
</evidence>
<feature type="compositionally biased region" description="Low complexity" evidence="2">
    <location>
        <begin position="349"/>
        <end position="361"/>
    </location>
</feature>
<dbReference type="GO" id="GO:0007165">
    <property type="term" value="P:signal transduction"/>
    <property type="evidence" value="ECO:0007669"/>
    <property type="project" value="InterPro"/>
</dbReference>
<dbReference type="Proteomes" id="UP000006671">
    <property type="component" value="Unassembled WGS sequence"/>
</dbReference>
<dbReference type="PANTHER" id="PTHR24070">
    <property type="entry name" value="RAS, DI-RAS, AND RHEB FAMILY MEMBERS OF SMALL GTPASE SUPERFAMILY"/>
    <property type="match status" value="1"/>
</dbReference>
<dbReference type="EMBL" id="GG738936">
    <property type="protein sequence ID" value="EFC36185.1"/>
    <property type="molecule type" value="Genomic_DNA"/>
</dbReference>
<feature type="region of interest" description="Disordered" evidence="2">
    <location>
        <begin position="425"/>
        <end position="474"/>
    </location>
</feature>